<dbReference type="AlphaFoldDB" id="A0A1F5YGC5"/>
<evidence type="ECO:0000259" key="1">
    <source>
        <dbReference type="PROSITE" id="PS51462"/>
    </source>
</evidence>
<name>A0A1F5YGC5_9BACT</name>
<dbReference type="Pfam" id="PF00293">
    <property type="entry name" value="NUDIX"/>
    <property type="match status" value="1"/>
</dbReference>
<comment type="caution">
    <text evidence="2">The sequence shown here is derived from an EMBL/GenBank/DDBJ whole genome shotgun (WGS) entry which is preliminary data.</text>
</comment>
<dbReference type="InterPro" id="IPR000086">
    <property type="entry name" value="NUDIX_hydrolase_dom"/>
</dbReference>
<evidence type="ECO:0000313" key="2">
    <source>
        <dbReference type="EMBL" id="OGF99220.1"/>
    </source>
</evidence>
<dbReference type="PANTHER" id="PTHR10885:SF0">
    <property type="entry name" value="ISOPENTENYL-DIPHOSPHATE DELTA-ISOMERASE"/>
    <property type="match status" value="1"/>
</dbReference>
<dbReference type="InterPro" id="IPR015797">
    <property type="entry name" value="NUDIX_hydrolase-like_dom_sf"/>
</dbReference>
<sequence length="170" mass="19632">MKTTDNLTEVFDIVDEKDRVIGRKTREEVHKDKNFIHRSIAVAVFNSRREIYLQQRSTTKDMDPLLWTISCSGHVLSGDSYEITAHRELIEELGVDLQIEPVAKYLCSIESETEMIMLFKASYDGSFVLNKKEIIQGAFIKKKELGDRRLKSAIKLSHMGKIALEKLEWL</sequence>
<reference evidence="2 3" key="1">
    <citation type="journal article" date="2016" name="Nat. Commun.">
        <title>Thousands of microbial genomes shed light on interconnected biogeochemical processes in an aquifer system.</title>
        <authorList>
            <person name="Anantharaman K."/>
            <person name="Brown C.T."/>
            <person name="Hug L.A."/>
            <person name="Sharon I."/>
            <person name="Castelle C.J."/>
            <person name="Probst A.J."/>
            <person name="Thomas B.C."/>
            <person name="Singh A."/>
            <person name="Wilkins M.J."/>
            <person name="Karaoz U."/>
            <person name="Brodie E.L."/>
            <person name="Williams K.H."/>
            <person name="Hubbard S.S."/>
            <person name="Banfield J.F."/>
        </authorList>
    </citation>
    <scope>NUCLEOTIDE SEQUENCE [LARGE SCALE GENOMIC DNA]</scope>
</reference>
<dbReference type="Proteomes" id="UP000178230">
    <property type="component" value="Unassembled WGS sequence"/>
</dbReference>
<proteinExistence type="predicted"/>
<organism evidence="2 3">
    <name type="scientific">Candidatus Gottesmanbacteria bacterium RBG_13_37_7</name>
    <dbReference type="NCBI Taxonomy" id="1798369"/>
    <lineage>
        <taxon>Bacteria</taxon>
        <taxon>Candidatus Gottesmaniibacteriota</taxon>
    </lineage>
</organism>
<gene>
    <name evidence="2" type="ORF">A2Y99_04550</name>
</gene>
<dbReference type="PROSITE" id="PS51462">
    <property type="entry name" value="NUDIX"/>
    <property type="match status" value="1"/>
</dbReference>
<feature type="domain" description="Nudix hydrolase" evidence="1">
    <location>
        <begin position="35"/>
        <end position="163"/>
    </location>
</feature>
<dbReference type="Gene3D" id="3.90.79.10">
    <property type="entry name" value="Nucleoside Triphosphate Pyrophosphohydrolase"/>
    <property type="match status" value="1"/>
</dbReference>
<accession>A0A1F5YGC5</accession>
<dbReference type="PANTHER" id="PTHR10885">
    <property type="entry name" value="ISOPENTENYL-DIPHOSPHATE DELTA-ISOMERASE"/>
    <property type="match status" value="1"/>
</dbReference>
<protein>
    <recommendedName>
        <fullName evidence="1">Nudix hydrolase domain-containing protein</fullName>
    </recommendedName>
</protein>
<dbReference type="GO" id="GO:0003824">
    <property type="term" value="F:catalytic activity"/>
    <property type="evidence" value="ECO:0007669"/>
    <property type="project" value="UniProtKB-ARBA"/>
</dbReference>
<dbReference type="SUPFAM" id="SSF55811">
    <property type="entry name" value="Nudix"/>
    <property type="match status" value="1"/>
</dbReference>
<evidence type="ECO:0000313" key="3">
    <source>
        <dbReference type="Proteomes" id="UP000178230"/>
    </source>
</evidence>
<dbReference type="CDD" id="cd04692">
    <property type="entry name" value="NUDIX_Hydrolase"/>
    <property type="match status" value="1"/>
</dbReference>
<dbReference type="EMBL" id="MFIY01000065">
    <property type="protein sequence ID" value="OGF99220.1"/>
    <property type="molecule type" value="Genomic_DNA"/>
</dbReference>